<name>A0A0F8YHJ9_9ZZZZ</name>
<gene>
    <name evidence="1" type="ORF">LCGC14_2819270</name>
</gene>
<proteinExistence type="predicted"/>
<dbReference type="AlphaFoldDB" id="A0A0F8YHJ9"/>
<dbReference type="EMBL" id="LAZR01053386">
    <property type="protein sequence ID" value="KKK80863.1"/>
    <property type="molecule type" value="Genomic_DNA"/>
</dbReference>
<comment type="caution">
    <text evidence="1">The sequence shown here is derived from an EMBL/GenBank/DDBJ whole genome shotgun (WGS) entry which is preliminary data.</text>
</comment>
<protein>
    <submittedName>
        <fullName evidence="1">Uncharacterized protein</fullName>
    </submittedName>
</protein>
<reference evidence="1" key="1">
    <citation type="journal article" date="2015" name="Nature">
        <title>Complex archaea that bridge the gap between prokaryotes and eukaryotes.</title>
        <authorList>
            <person name="Spang A."/>
            <person name="Saw J.H."/>
            <person name="Jorgensen S.L."/>
            <person name="Zaremba-Niedzwiedzka K."/>
            <person name="Martijn J."/>
            <person name="Lind A.E."/>
            <person name="van Eijk R."/>
            <person name="Schleper C."/>
            <person name="Guy L."/>
            <person name="Ettema T.J."/>
        </authorList>
    </citation>
    <scope>NUCLEOTIDE SEQUENCE</scope>
</reference>
<organism evidence="1">
    <name type="scientific">marine sediment metagenome</name>
    <dbReference type="NCBI Taxonomy" id="412755"/>
    <lineage>
        <taxon>unclassified sequences</taxon>
        <taxon>metagenomes</taxon>
        <taxon>ecological metagenomes</taxon>
    </lineage>
</organism>
<sequence length="63" mass="7466">MEDNTPDPSNNVFVVVQYDPWEDVKRVRGVFWSEKKADAFIVKNHDPPFNDKCDFDVEEYTIE</sequence>
<accession>A0A0F8YHJ9</accession>
<evidence type="ECO:0000313" key="1">
    <source>
        <dbReference type="EMBL" id="KKK80863.1"/>
    </source>
</evidence>